<dbReference type="PANTHER" id="PTHR43166">
    <property type="entry name" value="AMINO ACID IMPORT ATP-BINDING PROTEIN"/>
    <property type="match status" value="1"/>
</dbReference>
<dbReference type="CDD" id="cd03256">
    <property type="entry name" value="ABC_PhnC_transporter"/>
    <property type="match status" value="1"/>
</dbReference>
<evidence type="ECO:0000256" key="5">
    <source>
        <dbReference type="ARBA" id="ARBA00022967"/>
    </source>
</evidence>
<dbReference type="InterPro" id="IPR027417">
    <property type="entry name" value="P-loop_NTPase"/>
</dbReference>
<name>A0A240U479_9BURK</name>
<evidence type="ECO:0000256" key="7">
    <source>
        <dbReference type="SAM" id="MobiDB-lite"/>
    </source>
</evidence>
<evidence type="ECO:0000256" key="3">
    <source>
        <dbReference type="ARBA" id="ARBA00022741"/>
    </source>
</evidence>
<dbReference type="GO" id="GO:0005524">
    <property type="term" value="F:ATP binding"/>
    <property type="evidence" value="ECO:0007669"/>
    <property type="project" value="UniProtKB-KW"/>
</dbReference>
<dbReference type="InterPro" id="IPR003593">
    <property type="entry name" value="AAA+_ATPase"/>
</dbReference>
<dbReference type="GO" id="GO:0016020">
    <property type="term" value="C:membrane"/>
    <property type="evidence" value="ECO:0007669"/>
    <property type="project" value="InterPro"/>
</dbReference>
<feature type="compositionally biased region" description="Low complexity" evidence="7">
    <location>
        <begin position="252"/>
        <end position="263"/>
    </location>
</feature>
<dbReference type="Gene3D" id="3.40.50.300">
    <property type="entry name" value="P-loop containing nucleotide triphosphate hydrolases"/>
    <property type="match status" value="1"/>
</dbReference>
<dbReference type="RefSeq" id="WP_008903163.1">
    <property type="nucleotide sequence ID" value="NZ_CP021361.1"/>
</dbReference>
<evidence type="ECO:0000313" key="10">
    <source>
        <dbReference type="Proteomes" id="UP000194432"/>
    </source>
</evidence>
<dbReference type="PROSITE" id="PS50893">
    <property type="entry name" value="ABC_TRANSPORTER_2"/>
    <property type="match status" value="1"/>
</dbReference>
<feature type="domain" description="ABC transporter" evidence="8">
    <location>
        <begin position="10"/>
        <end position="253"/>
    </location>
</feature>
<evidence type="ECO:0000256" key="1">
    <source>
        <dbReference type="ARBA" id="ARBA00022448"/>
    </source>
</evidence>
<dbReference type="EMBL" id="CP021361">
    <property type="protein sequence ID" value="ART52254.1"/>
    <property type="molecule type" value="Genomic_DNA"/>
</dbReference>
<sequence>MKTAIRESHLSLRGITVTYADGHTALAPTSLEVQHGGFLVLLGASGAGKSTLLRSINGLVSPTDGEVSVADLPGGTVSKRNLLEHRRHCGMVFQQHHLIGRQSVLANVLMGKLATRGSLASLWPWSKADKLEALAAIDRVGLLEKALARADTLSGGQQQRIGIARALVQKPRLLLADEPVASLDPATAQSVLTLLHDICKKDRLTAIVSLHQVNLARMFADRIVGLRQGQVVFDGTAAQLTEEAQSALYAKSSPVEPSRSSSPANMGSQFDSPSQSKEFLPC</sequence>
<dbReference type="SMART" id="SM00382">
    <property type="entry name" value="AAA"/>
    <property type="match status" value="1"/>
</dbReference>
<dbReference type="PROSITE" id="PS00211">
    <property type="entry name" value="ABC_TRANSPORTER_1"/>
    <property type="match status" value="1"/>
</dbReference>
<dbReference type="NCBIfam" id="TIGR02315">
    <property type="entry name" value="ABC_phnC"/>
    <property type="match status" value="1"/>
</dbReference>
<evidence type="ECO:0000256" key="4">
    <source>
        <dbReference type="ARBA" id="ARBA00022840"/>
    </source>
</evidence>
<dbReference type="Proteomes" id="UP000194432">
    <property type="component" value="Chromosome 1"/>
</dbReference>
<keyword evidence="5" id="KW-1278">Translocase</keyword>
<proteinExistence type="predicted"/>
<accession>A0A240U479</accession>
<dbReference type="PANTHER" id="PTHR43166:SF6">
    <property type="entry name" value="PHOSPHONATES IMPORT ATP-BINDING PROTEIN PHNC"/>
    <property type="match status" value="1"/>
</dbReference>
<dbReference type="SUPFAM" id="SSF52540">
    <property type="entry name" value="P-loop containing nucleoside triphosphate hydrolases"/>
    <property type="match status" value="1"/>
</dbReference>
<protein>
    <submittedName>
        <fullName evidence="9">Phosphonate ABC transporter ATP-binding protein</fullName>
    </submittedName>
</protein>
<dbReference type="GO" id="GO:0015416">
    <property type="term" value="F:ABC-type phosphonate transporter activity"/>
    <property type="evidence" value="ECO:0007669"/>
    <property type="project" value="InterPro"/>
</dbReference>
<dbReference type="GO" id="GO:0016887">
    <property type="term" value="F:ATP hydrolysis activity"/>
    <property type="evidence" value="ECO:0007669"/>
    <property type="project" value="InterPro"/>
</dbReference>
<keyword evidence="6" id="KW-0472">Membrane</keyword>
<dbReference type="InterPro" id="IPR012693">
    <property type="entry name" value="ABC_transpr_PhnC"/>
</dbReference>
<feature type="compositionally biased region" description="Polar residues" evidence="7">
    <location>
        <begin position="264"/>
        <end position="282"/>
    </location>
</feature>
<keyword evidence="3" id="KW-0547">Nucleotide-binding</keyword>
<feature type="region of interest" description="Disordered" evidence="7">
    <location>
        <begin position="248"/>
        <end position="282"/>
    </location>
</feature>
<dbReference type="KEGG" id="acin:CBP34_12150"/>
<keyword evidence="1" id="KW-0813">Transport</keyword>
<keyword evidence="10" id="KW-1185">Reference proteome</keyword>
<evidence type="ECO:0000313" key="9">
    <source>
        <dbReference type="EMBL" id="ART52254.1"/>
    </source>
</evidence>
<gene>
    <name evidence="9" type="ORF">CBP34_12150</name>
</gene>
<dbReference type="InterPro" id="IPR003439">
    <property type="entry name" value="ABC_transporter-like_ATP-bd"/>
</dbReference>
<dbReference type="InterPro" id="IPR050086">
    <property type="entry name" value="MetN_ABC_transporter-like"/>
</dbReference>
<dbReference type="InterPro" id="IPR017871">
    <property type="entry name" value="ABC_transporter-like_CS"/>
</dbReference>
<organism evidence="9 10">
    <name type="scientific">Acidovorax carolinensis</name>
    <dbReference type="NCBI Taxonomy" id="553814"/>
    <lineage>
        <taxon>Bacteria</taxon>
        <taxon>Pseudomonadati</taxon>
        <taxon>Pseudomonadota</taxon>
        <taxon>Betaproteobacteria</taxon>
        <taxon>Burkholderiales</taxon>
        <taxon>Comamonadaceae</taxon>
        <taxon>Acidovorax</taxon>
    </lineage>
</organism>
<evidence type="ECO:0000256" key="6">
    <source>
        <dbReference type="ARBA" id="ARBA00023136"/>
    </source>
</evidence>
<dbReference type="AlphaFoldDB" id="A0A240U479"/>
<keyword evidence="4 9" id="KW-0067">ATP-binding</keyword>
<dbReference type="Pfam" id="PF00005">
    <property type="entry name" value="ABC_tran"/>
    <property type="match status" value="1"/>
</dbReference>
<evidence type="ECO:0000259" key="8">
    <source>
        <dbReference type="PROSITE" id="PS50893"/>
    </source>
</evidence>
<keyword evidence="2" id="KW-1003">Cell membrane</keyword>
<evidence type="ECO:0000256" key="2">
    <source>
        <dbReference type="ARBA" id="ARBA00022475"/>
    </source>
</evidence>
<reference evidence="9 10" key="1">
    <citation type="submission" date="2017-05" db="EMBL/GenBank/DDBJ databases">
        <title>Polyphasic characterization of four soil-derived phenanthrene-degrading Acidovorax strains and proposal of Acidovorax phenanthrenivorans sp. nov.</title>
        <authorList>
            <person name="Singleton D.R."/>
            <person name="Lee J."/>
            <person name="Dickey A.N."/>
            <person name="Stroud A."/>
            <person name="Scholl E.H."/>
            <person name="Wright F.A."/>
            <person name="Aitken M.D."/>
        </authorList>
    </citation>
    <scope>NUCLEOTIDE SEQUENCE [LARGE SCALE GENOMIC DNA]</scope>
    <source>
        <strain evidence="9">NA3</strain>
    </source>
</reference>